<feature type="region of interest" description="Disordered" evidence="1">
    <location>
        <begin position="388"/>
        <end position="430"/>
    </location>
</feature>
<dbReference type="SMART" id="SM00034">
    <property type="entry name" value="CLECT"/>
    <property type="match status" value="1"/>
</dbReference>
<dbReference type="Pfam" id="PF00059">
    <property type="entry name" value="Lectin_C"/>
    <property type="match status" value="1"/>
</dbReference>
<dbReference type="HOGENOM" id="CLU_638248_0_0_1"/>
<dbReference type="Gene3D" id="3.10.100.10">
    <property type="entry name" value="Mannose-Binding Protein A, subunit A"/>
    <property type="match status" value="1"/>
</dbReference>
<dbReference type="PROSITE" id="PS50041">
    <property type="entry name" value="C_TYPE_LECTIN_2"/>
    <property type="match status" value="1"/>
</dbReference>
<gene>
    <name evidence="5" type="ORF">LOTGIDRAFT_229000</name>
</gene>
<dbReference type="GeneID" id="20247864"/>
<feature type="domain" description="C-type lectin" evidence="4">
    <location>
        <begin position="45"/>
        <end position="161"/>
    </location>
</feature>
<dbReference type="CDD" id="cd00037">
    <property type="entry name" value="CLECT"/>
    <property type="match status" value="1"/>
</dbReference>
<dbReference type="RefSeq" id="XP_009060114.1">
    <property type="nucleotide sequence ID" value="XM_009061866.1"/>
</dbReference>
<reference evidence="5 6" key="1">
    <citation type="journal article" date="2013" name="Nature">
        <title>Insights into bilaterian evolution from three spiralian genomes.</title>
        <authorList>
            <person name="Simakov O."/>
            <person name="Marletaz F."/>
            <person name="Cho S.J."/>
            <person name="Edsinger-Gonzales E."/>
            <person name="Havlak P."/>
            <person name="Hellsten U."/>
            <person name="Kuo D.H."/>
            <person name="Larsson T."/>
            <person name="Lv J."/>
            <person name="Arendt D."/>
            <person name="Savage R."/>
            <person name="Osoegawa K."/>
            <person name="de Jong P."/>
            <person name="Grimwood J."/>
            <person name="Chapman J.A."/>
            <person name="Shapiro H."/>
            <person name="Aerts A."/>
            <person name="Otillar R.P."/>
            <person name="Terry A.Y."/>
            <person name="Boore J.L."/>
            <person name="Grigoriev I.V."/>
            <person name="Lindberg D.R."/>
            <person name="Seaver E.C."/>
            <person name="Weisblat D.A."/>
            <person name="Putnam N.H."/>
            <person name="Rokhsar D.S."/>
        </authorList>
    </citation>
    <scope>NUCLEOTIDE SEQUENCE [LARGE SCALE GENOMIC DNA]</scope>
</reference>
<dbReference type="CTD" id="20247864"/>
<dbReference type="InterPro" id="IPR016186">
    <property type="entry name" value="C-type_lectin-like/link_sf"/>
</dbReference>
<evidence type="ECO:0000313" key="5">
    <source>
        <dbReference type="EMBL" id="ESO89071.1"/>
    </source>
</evidence>
<dbReference type="AlphaFoldDB" id="V4A720"/>
<feature type="compositionally biased region" description="Polar residues" evidence="1">
    <location>
        <begin position="388"/>
        <end position="397"/>
    </location>
</feature>
<dbReference type="SUPFAM" id="SSF56436">
    <property type="entry name" value="C-type lectin-like"/>
    <property type="match status" value="1"/>
</dbReference>
<keyword evidence="2" id="KW-0472">Membrane</keyword>
<feature type="compositionally biased region" description="Polar residues" evidence="1">
    <location>
        <begin position="408"/>
        <end position="417"/>
    </location>
</feature>
<keyword evidence="2" id="KW-1133">Transmembrane helix</keyword>
<keyword evidence="2" id="KW-0812">Transmembrane</keyword>
<dbReference type="OrthoDB" id="418245at2759"/>
<dbReference type="InterPro" id="IPR016187">
    <property type="entry name" value="CTDL_fold"/>
</dbReference>
<keyword evidence="3" id="KW-0732">Signal</keyword>
<protein>
    <recommendedName>
        <fullName evidence="4">C-type lectin domain-containing protein</fullName>
    </recommendedName>
</protein>
<evidence type="ECO:0000256" key="2">
    <source>
        <dbReference type="SAM" id="Phobius"/>
    </source>
</evidence>
<feature type="signal peptide" evidence="3">
    <location>
        <begin position="1"/>
        <end position="23"/>
    </location>
</feature>
<organism evidence="5 6">
    <name type="scientific">Lottia gigantea</name>
    <name type="common">Giant owl limpet</name>
    <dbReference type="NCBI Taxonomy" id="225164"/>
    <lineage>
        <taxon>Eukaryota</taxon>
        <taxon>Metazoa</taxon>
        <taxon>Spiralia</taxon>
        <taxon>Lophotrochozoa</taxon>
        <taxon>Mollusca</taxon>
        <taxon>Gastropoda</taxon>
        <taxon>Patellogastropoda</taxon>
        <taxon>Lottioidea</taxon>
        <taxon>Lottiidae</taxon>
        <taxon>Lottia</taxon>
    </lineage>
</organism>
<feature type="chain" id="PRO_5004716911" description="C-type lectin domain-containing protein" evidence="3">
    <location>
        <begin position="24"/>
        <end position="430"/>
    </location>
</feature>
<evidence type="ECO:0000259" key="4">
    <source>
        <dbReference type="PROSITE" id="PS50041"/>
    </source>
</evidence>
<proteinExistence type="predicted"/>
<dbReference type="InterPro" id="IPR050111">
    <property type="entry name" value="C-type_lectin/snaclec_domain"/>
</dbReference>
<dbReference type="InterPro" id="IPR001304">
    <property type="entry name" value="C-type_lectin-like"/>
</dbReference>
<dbReference type="Proteomes" id="UP000030746">
    <property type="component" value="Unassembled WGS sequence"/>
</dbReference>
<evidence type="ECO:0000313" key="6">
    <source>
        <dbReference type="Proteomes" id="UP000030746"/>
    </source>
</evidence>
<sequence>MALTVELLCVWILVFIYEQRVLGFKRDRDRCPEVIRNRPDPVSLLDDMCYMYVGEEKYWDQARDYCWNLGGELVSIENKKTMNHIMAKFLNVNGGTHSKNGVWIGAKYNDNTKVWRWTTGKKLHYGYWASGQPSQSVIGISFEDCGIMRRSDGWRWHDYPCHLMRYTYDFICQFPIAGGEGVVQPEQHIASDTVDNGNTMILGIIIGTGIFILLLVILTFLIYRHLQKKKYSREIPASNYGNENYVDTNNYNNSHSTAVFHNRPRNDSDVYLTPAEVNTLYEEVNKPANHMIINPNHVTCPLIVNVPNQNRNNVRQAGKGSSAESVVISGASSQADTPVIPPLPSTSTIPSIMETSTRSVNEYVDMASGVAIPPLPDADQVASNVNSLKNQKGSDTNGCAKRSAGSPVYSNVDSITSTHKDSTGIYEDIP</sequence>
<accession>V4A720</accession>
<evidence type="ECO:0000256" key="1">
    <source>
        <dbReference type="SAM" id="MobiDB-lite"/>
    </source>
</evidence>
<keyword evidence="6" id="KW-1185">Reference proteome</keyword>
<feature type="transmembrane region" description="Helical" evidence="2">
    <location>
        <begin position="200"/>
        <end position="223"/>
    </location>
</feature>
<dbReference type="KEGG" id="lgi:LOTGIDRAFT_229000"/>
<evidence type="ECO:0000256" key="3">
    <source>
        <dbReference type="SAM" id="SignalP"/>
    </source>
</evidence>
<name>V4A720_LOTGI</name>
<dbReference type="PANTHER" id="PTHR22803">
    <property type="entry name" value="MANNOSE, PHOSPHOLIPASE, LECTIN RECEPTOR RELATED"/>
    <property type="match status" value="1"/>
</dbReference>
<dbReference type="EMBL" id="KB202619">
    <property type="protein sequence ID" value="ESO89071.1"/>
    <property type="molecule type" value="Genomic_DNA"/>
</dbReference>